<organism evidence="7 8">
    <name type="scientific">Mycena maculata</name>
    <dbReference type="NCBI Taxonomy" id="230809"/>
    <lineage>
        <taxon>Eukaryota</taxon>
        <taxon>Fungi</taxon>
        <taxon>Dikarya</taxon>
        <taxon>Basidiomycota</taxon>
        <taxon>Agaricomycotina</taxon>
        <taxon>Agaricomycetes</taxon>
        <taxon>Agaricomycetidae</taxon>
        <taxon>Agaricales</taxon>
        <taxon>Marasmiineae</taxon>
        <taxon>Mycenaceae</taxon>
        <taxon>Mycena</taxon>
    </lineage>
</organism>
<dbReference type="AlphaFoldDB" id="A0AAD7IA91"/>
<dbReference type="PANTHER" id="PTHR44329">
    <property type="entry name" value="SERINE/THREONINE-PROTEIN KINASE TNNI3K-RELATED"/>
    <property type="match status" value="1"/>
</dbReference>
<keyword evidence="7" id="KW-0418">Kinase</keyword>
<keyword evidence="1 5" id="KW-0723">Serine/threonine-protein kinase</keyword>
<dbReference type="PROSITE" id="PS00107">
    <property type="entry name" value="PROTEIN_KINASE_ATP"/>
    <property type="match status" value="1"/>
</dbReference>
<keyword evidence="8" id="KW-1185">Reference proteome</keyword>
<proteinExistence type="inferred from homology"/>
<dbReference type="EMBL" id="JARJLG010000143">
    <property type="protein sequence ID" value="KAJ7737465.1"/>
    <property type="molecule type" value="Genomic_DNA"/>
</dbReference>
<evidence type="ECO:0000256" key="1">
    <source>
        <dbReference type="ARBA" id="ARBA00022527"/>
    </source>
</evidence>
<dbReference type="GO" id="GO:0005524">
    <property type="term" value="F:ATP binding"/>
    <property type="evidence" value="ECO:0007669"/>
    <property type="project" value="UniProtKB-UniRule"/>
</dbReference>
<dbReference type="InterPro" id="IPR017441">
    <property type="entry name" value="Protein_kinase_ATP_BS"/>
</dbReference>
<comment type="similarity">
    <text evidence="5">Belongs to the protein kinase superfamily.</text>
</comment>
<dbReference type="Pfam" id="PF07714">
    <property type="entry name" value="PK_Tyr_Ser-Thr"/>
    <property type="match status" value="1"/>
</dbReference>
<dbReference type="InterPro" id="IPR051681">
    <property type="entry name" value="Ser/Thr_Kinases-Pseudokinases"/>
</dbReference>
<comment type="caution">
    <text evidence="7">The sequence shown here is derived from an EMBL/GenBank/DDBJ whole genome shotgun (WGS) entry which is preliminary data.</text>
</comment>
<evidence type="ECO:0000256" key="4">
    <source>
        <dbReference type="PROSITE-ProRule" id="PRU10141"/>
    </source>
</evidence>
<dbReference type="Proteomes" id="UP001215280">
    <property type="component" value="Unassembled WGS sequence"/>
</dbReference>
<dbReference type="InterPro" id="IPR001245">
    <property type="entry name" value="Ser-Thr/Tyr_kinase_cat_dom"/>
</dbReference>
<dbReference type="PROSITE" id="PS00108">
    <property type="entry name" value="PROTEIN_KINASE_ST"/>
    <property type="match status" value="1"/>
</dbReference>
<keyword evidence="3 4" id="KW-0067">ATP-binding</keyword>
<evidence type="ECO:0000256" key="5">
    <source>
        <dbReference type="RuleBase" id="RU000304"/>
    </source>
</evidence>
<dbReference type="PROSITE" id="PS50011">
    <property type="entry name" value="PROTEIN_KINASE_DOM"/>
    <property type="match status" value="1"/>
</dbReference>
<evidence type="ECO:0000313" key="7">
    <source>
        <dbReference type="EMBL" id="KAJ7737465.1"/>
    </source>
</evidence>
<dbReference type="InterPro" id="IPR000719">
    <property type="entry name" value="Prot_kinase_dom"/>
</dbReference>
<gene>
    <name evidence="7" type="ORF">DFH07DRAFT_753036</name>
</gene>
<protein>
    <submittedName>
        <fullName evidence="7">Kinase-like domain-containing protein</fullName>
    </submittedName>
</protein>
<evidence type="ECO:0000259" key="6">
    <source>
        <dbReference type="PROSITE" id="PS50011"/>
    </source>
</evidence>
<evidence type="ECO:0000256" key="2">
    <source>
        <dbReference type="ARBA" id="ARBA00022741"/>
    </source>
</evidence>
<dbReference type="GO" id="GO:0004674">
    <property type="term" value="F:protein serine/threonine kinase activity"/>
    <property type="evidence" value="ECO:0007669"/>
    <property type="project" value="UniProtKB-KW"/>
</dbReference>
<dbReference type="InterPro" id="IPR011009">
    <property type="entry name" value="Kinase-like_dom_sf"/>
</dbReference>
<dbReference type="SUPFAM" id="SSF56112">
    <property type="entry name" value="Protein kinase-like (PK-like)"/>
    <property type="match status" value="1"/>
</dbReference>
<keyword evidence="2 4" id="KW-0547">Nucleotide-binding</keyword>
<dbReference type="InterPro" id="IPR008271">
    <property type="entry name" value="Ser/Thr_kinase_AS"/>
</dbReference>
<feature type="binding site" evidence="4">
    <location>
        <position position="140"/>
    </location>
    <ligand>
        <name>ATP</name>
        <dbReference type="ChEBI" id="CHEBI:30616"/>
    </ligand>
</feature>
<evidence type="ECO:0000256" key="3">
    <source>
        <dbReference type="ARBA" id="ARBA00022840"/>
    </source>
</evidence>
<reference evidence="7" key="1">
    <citation type="submission" date="2023-03" db="EMBL/GenBank/DDBJ databases">
        <title>Massive genome expansion in bonnet fungi (Mycena s.s.) driven by repeated elements and novel gene families across ecological guilds.</title>
        <authorList>
            <consortium name="Lawrence Berkeley National Laboratory"/>
            <person name="Harder C.B."/>
            <person name="Miyauchi S."/>
            <person name="Viragh M."/>
            <person name="Kuo A."/>
            <person name="Thoen E."/>
            <person name="Andreopoulos B."/>
            <person name="Lu D."/>
            <person name="Skrede I."/>
            <person name="Drula E."/>
            <person name="Henrissat B."/>
            <person name="Morin E."/>
            <person name="Kohler A."/>
            <person name="Barry K."/>
            <person name="LaButti K."/>
            <person name="Morin E."/>
            <person name="Salamov A."/>
            <person name="Lipzen A."/>
            <person name="Mereny Z."/>
            <person name="Hegedus B."/>
            <person name="Baldrian P."/>
            <person name="Stursova M."/>
            <person name="Weitz H."/>
            <person name="Taylor A."/>
            <person name="Grigoriev I.V."/>
            <person name="Nagy L.G."/>
            <person name="Martin F."/>
            <person name="Kauserud H."/>
        </authorList>
    </citation>
    <scope>NUCLEOTIDE SEQUENCE</scope>
    <source>
        <strain evidence="7">CBHHK188m</strain>
    </source>
</reference>
<feature type="domain" description="Protein kinase" evidence="6">
    <location>
        <begin position="113"/>
        <end position="384"/>
    </location>
</feature>
<dbReference type="SMART" id="SM00220">
    <property type="entry name" value="S_TKc"/>
    <property type="match status" value="1"/>
</dbReference>
<sequence length="428" mass="47094">MHPFSCCTLTSFQDSSISTLGSIKETSAEFSEQLSQDISVVLRQTVSILGNRKTKESFMALRETHAQKLLDLLQDLLDLPCDSTFRPLLSKALVRLSKASGLHPTCFRLSGLEKEGEQVGGGGYGDIWKGAVEGRCVAVKAMRIFRDGDVKDALRGFGREAAVWRQLSHPNLLPFLGLYFLDTRLCLVSPWMEDGDLVGYLKRASADLDRIGLILDVAMGLEYLHSASVSVIHGDLKGTNILVTPSRRACIADFGLSSIVNEMSISSNHSTTNSAMGTIRWLAPEIIVGKSRHFASDIYALGCVCYEILTGALPFKDMTDVAIIFAVVSNNLARPARPIPWPETDAYSATWVLLERCWTQEAHSRPTAAEIVRTLVSCPIEAKVKSGTDWDEAYSSRFRRSVRQSPLLLTASEIESAIFRDVLQCPST</sequence>
<evidence type="ECO:0000313" key="8">
    <source>
        <dbReference type="Proteomes" id="UP001215280"/>
    </source>
</evidence>
<accession>A0AAD7IA91</accession>
<dbReference type="Gene3D" id="1.10.510.10">
    <property type="entry name" value="Transferase(Phosphotransferase) domain 1"/>
    <property type="match status" value="1"/>
</dbReference>
<name>A0AAD7IA91_9AGAR</name>
<keyword evidence="7" id="KW-0808">Transferase</keyword>